<dbReference type="AlphaFoldDB" id="A0A2W7MT22"/>
<dbReference type="CDD" id="cd00118">
    <property type="entry name" value="LysM"/>
    <property type="match status" value="3"/>
</dbReference>
<feature type="domain" description="LysM" evidence="3">
    <location>
        <begin position="153"/>
        <end position="196"/>
    </location>
</feature>
<dbReference type="GO" id="GO:0004553">
    <property type="term" value="F:hydrolase activity, hydrolyzing O-glycosyl compounds"/>
    <property type="evidence" value="ECO:0007669"/>
    <property type="project" value="InterPro"/>
</dbReference>
<evidence type="ECO:0000313" key="4">
    <source>
        <dbReference type="EMBL" id="PZX08354.1"/>
    </source>
</evidence>
<dbReference type="SUPFAM" id="SSF50685">
    <property type="entry name" value="Barwin-like endoglucanases"/>
    <property type="match status" value="1"/>
</dbReference>
<dbReference type="RefSeq" id="WP_111438936.1">
    <property type="nucleotide sequence ID" value="NZ_QKZI01000001.1"/>
</dbReference>
<dbReference type="Gene3D" id="3.10.350.10">
    <property type="entry name" value="LysM domain"/>
    <property type="match status" value="3"/>
</dbReference>
<reference evidence="4 5" key="1">
    <citation type="submission" date="2018-06" db="EMBL/GenBank/DDBJ databases">
        <title>Genomic Encyclopedia of Type Strains, Phase IV (KMG-IV): sequencing the most valuable type-strain genomes for metagenomic binning, comparative biology and taxonomic classification.</title>
        <authorList>
            <person name="Goeker M."/>
        </authorList>
    </citation>
    <scope>NUCLEOTIDE SEQUENCE [LARGE SCALE GENOMIC DNA]</scope>
    <source>
        <strain evidence="4 5">DSM 5</strain>
    </source>
</reference>
<dbReference type="Gene3D" id="2.40.40.10">
    <property type="entry name" value="RlpA-like domain"/>
    <property type="match status" value="1"/>
</dbReference>
<dbReference type="EMBL" id="QKZI01000001">
    <property type="protein sequence ID" value="PZX08354.1"/>
    <property type="molecule type" value="Genomic_DNA"/>
</dbReference>
<dbReference type="InterPro" id="IPR018392">
    <property type="entry name" value="LysM"/>
</dbReference>
<organism evidence="4 5">
    <name type="scientific">Psychrobacillus insolitus</name>
    <dbReference type="NCBI Taxonomy" id="1461"/>
    <lineage>
        <taxon>Bacteria</taxon>
        <taxon>Bacillati</taxon>
        <taxon>Bacillota</taxon>
        <taxon>Bacilli</taxon>
        <taxon>Bacillales</taxon>
        <taxon>Bacillaceae</taxon>
        <taxon>Psychrobacillus</taxon>
    </lineage>
</organism>
<dbReference type="Pfam" id="PF06725">
    <property type="entry name" value="3D"/>
    <property type="match status" value="1"/>
</dbReference>
<evidence type="ECO:0000256" key="2">
    <source>
        <dbReference type="SAM" id="SignalP"/>
    </source>
</evidence>
<proteinExistence type="predicted"/>
<name>A0A2W7MT22_9BACI</name>
<dbReference type="InterPro" id="IPR010611">
    <property type="entry name" value="3D_dom"/>
</dbReference>
<dbReference type="InterPro" id="IPR036779">
    <property type="entry name" value="LysM_dom_sf"/>
</dbReference>
<dbReference type="PROSITE" id="PS51782">
    <property type="entry name" value="LYSM"/>
    <property type="match status" value="3"/>
</dbReference>
<evidence type="ECO:0000256" key="1">
    <source>
        <dbReference type="ARBA" id="ARBA00022729"/>
    </source>
</evidence>
<dbReference type="SUPFAM" id="SSF54106">
    <property type="entry name" value="LysM domain"/>
    <property type="match status" value="3"/>
</dbReference>
<dbReference type="InterPro" id="IPR036908">
    <property type="entry name" value="RlpA-like_sf"/>
</dbReference>
<dbReference type="PANTHER" id="PTHR39160:SF6">
    <property type="entry name" value="CELL WALL-BINDING PROTEIN YOCH"/>
    <property type="match status" value="1"/>
</dbReference>
<evidence type="ECO:0000259" key="3">
    <source>
        <dbReference type="PROSITE" id="PS51782"/>
    </source>
</evidence>
<feature type="signal peptide" evidence="2">
    <location>
        <begin position="1"/>
        <end position="24"/>
    </location>
</feature>
<dbReference type="OrthoDB" id="9798935at2"/>
<feature type="domain" description="LysM" evidence="3">
    <location>
        <begin position="27"/>
        <end position="70"/>
    </location>
</feature>
<accession>A0A2W7MT22</accession>
<evidence type="ECO:0000313" key="5">
    <source>
        <dbReference type="Proteomes" id="UP000248646"/>
    </source>
</evidence>
<keyword evidence="1 2" id="KW-0732">Signal</keyword>
<comment type="caution">
    <text evidence="4">The sequence shown here is derived from an EMBL/GenBank/DDBJ whole genome shotgun (WGS) entry which is preliminary data.</text>
</comment>
<feature type="chain" id="PRO_5015851996" evidence="2">
    <location>
        <begin position="25"/>
        <end position="315"/>
    </location>
</feature>
<dbReference type="PANTHER" id="PTHR39160">
    <property type="entry name" value="CELL WALL-BINDING PROTEIN YOCH"/>
    <property type="match status" value="1"/>
</dbReference>
<dbReference type="SMART" id="SM00257">
    <property type="entry name" value="LysM"/>
    <property type="match status" value="3"/>
</dbReference>
<sequence>MRKILGTFIIVIALLVSGATSSMAASSTYTVKKGDSLSKIANMHNVSVSNLKSMNNLKSNMIYPKQKLKVTGSAKATSTKQVSTKAVATNTYKVKKGDSLSKIAKAHNTSVSNLKSLNGLKSNLIRVNQTLKVTGTVKATSTKQVSTKAVSTNTYKVKQGDSLSKIAKAHNTSVSNLKSLNGLKSNLIRVNQTLKVTGTAKVTSTVKTSTPSRSNTSNVAREFYVSATAYTANCTGCSGITKTGINLKQNPNLKVIAVDPNVIKLGSKVHVEGYGYAVAGDTGGAIKGNKIDVFFPSKSTAYQWGRKQVKIKVLD</sequence>
<gene>
    <name evidence="4" type="ORF">C7437_1011478</name>
</gene>
<dbReference type="GO" id="GO:0009254">
    <property type="term" value="P:peptidoglycan turnover"/>
    <property type="evidence" value="ECO:0007669"/>
    <property type="project" value="InterPro"/>
</dbReference>
<dbReference type="GO" id="GO:0019867">
    <property type="term" value="C:outer membrane"/>
    <property type="evidence" value="ECO:0007669"/>
    <property type="project" value="InterPro"/>
</dbReference>
<dbReference type="InterPro" id="IPR051933">
    <property type="entry name" value="Resuscitation_pf_RpfB"/>
</dbReference>
<dbReference type="Proteomes" id="UP000248646">
    <property type="component" value="Unassembled WGS sequence"/>
</dbReference>
<dbReference type="Pfam" id="PF01476">
    <property type="entry name" value="LysM"/>
    <property type="match status" value="3"/>
</dbReference>
<protein>
    <submittedName>
        <fullName evidence="4">3D (Asp-Asp-Asp) domain-containing protein</fullName>
    </submittedName>
</protein>
<dbReference type="CDD" id="cd22786">
    <property type="entry name" value="DPBB_YuiC-like"/>
    <property type="match status" value="1"/>
</dbReference>
<feature type="domain" description="LysM" evidence="3">
    <location>
        <begin position="90"/>
        <end position="133"/>
    </location>
</feature>
<keyword evidence="5" id="KW-1185">Reference proteome</keyword>